<accession>A0AAW1S2V4</accession>
<dbReference type="Proteomes" id="UP001438707">
    <property type="component" value="Unassembled WGS sequence"/>
</dbReference>
<protein>
    <submittedName>
        <fullName evidence="1">Uncharacterized protein</fullName>
    </submittedName>
</protein>
<evidence type="ECO:0000313" key="1">
    <source>
        <dbReference type="EMBL" id="KAK9840340.1"/>
    </source>
</evidence>
<organism evidence="1 2">
    <name type="scientific">Apatococcus lobatus</name>
    <dbReference type="NCBI Taxonomy" id="904363"/>
    <lineage>
        <taxon>Eukaryota</taxon>
        <taxon>Viridiplantae</taxon>
        <taxon>Chlorophyta</taxon>
        <taxon>core chlorophytes</taxon>
        <taxon>Trebouxiophyceae</taxon>
        <taxon>Chlorellales</taxon>
        <taxon>Chlorellaceae</taxon>
        <taxon>Apatococcus</taxon>
    </lineage>
</organism>
<reference evidence="1 2" key="1">
    <citation type="journal article" date="2024" name="Nat. Commun.">
        <title>Phylogenomics reveals the evolutionary origins of lichenization in chlorophyte algae.</title>
        <authorList>
            <person name="Puginier C."/>
            <person name="Libourel C."/>
            <person name="Otte J."/>
            <person name="Skaloud P."/>
            <person name="Haon M."/>
            <person name="Grisel S."/>
            <person name="Petersen M."/>
            <person name="Berrin J.G."/>
            <person name="Delaux P.M."/>
            <person name="Dal Grande F."/>
            <person name="Keller J."/>
        </authorList>
    </citation>
    <scope>NUCLEOTIDE SEQUENCE [LARGE SCALE GENOMIC DNA]</scope>
    <source>
        <strain evidence="1 2">SAG 2145</strain>
    </source>
</reference>
<keyword evidence="2" id="KW-1185">Reference proteome</keyword>
<comment type="caution">
    <text evidence="1">The sequence shown here is derived from an EMBL/GenBank/DDBJ whole genome shotgun (WGS) entry which is preliminary data.</text>
</comment>
<dbReference type="PANTHER" id="PTHR37827">
    <property type="entry name" value="TUDOR DOMAIN-CONTAINING PROTEIN"/>
    <property type="match status" value="1"/>
</dbReference>
<sequence>MPSTKPDTNLLKAVLAIRVPKLTEDIDFLDFLGEDVLGSEDATALANPDSLHSLLGEHLLSLGACTTDLELQLLSEDLQQDIAQPSESHKELAKALAKGQPLQQALQASHHSAEEDVLPPGSCEMCERLMPLTVHHLYPREIQKKFLKRGLMTDAHRLQKASICRQCHNTIHRLYENEHLALNLNSIDKLLQEDDIQKWVIYARKQKSRAVAGMRVAR</sequence>
<gene>
    <name evidence="1" type="ORF">WJX74_007883</name>
</gene>
<dbReference type="AlphaFoldDB" id="A0AAW1S2V4"/>
<proteinExistence type="predicted"/>
<name>A0AAW1S2V4_9CHLO</name>
<evidence type="ECO:0000313" key="2">
    <source>
        <dbReference type="Proteomes" id="UP001438707"/>
    </source>
</evidence>
<dbReference type="PANTHER" id="PTHR37827:SF1">
    <property type="entry name" value="HNH DOMAIN-CONTAINING PROTEIN"/>
    <property type="match status" value="1"/>
</dbReference>
<dbReference type="EMBL" id="JALJOS010000004">
    <property type="protein sequence ID" value="KAK9840340.1"/>
    <property type="molecule type" value="Genomic_DNA"/>
</dbReference>